<evidence type="ECO:0000256" key="6">
    <source>
        <dbReference type="SAM" id="Phobius"/>
    </source>
</evidence>
<dbReference type="Proteomes" id="UP000534870">
    <property type="component" value="Unassembled WGS sequence"/>
</dbReference>
<dbReference type="AlphaFoldDB" id="A0A7Y7IZF0"/>
<dbReference type="Gene3D" id="1.20.1640.10">
    <property type="entry name" value="Multidrug efflux transporter AcrB transmembrane domain"/>
    <property type="match status" value="1"/>
</dbReference>
<dbReference type="PANTHER" id="PTHR33406">
    <property type="entry name" value="MEMBRANE PROTEIN MJ1562-RELATED"/>
    <property type="match status" value="1"/>
</dbReference>
<accession>A0A7Y7IZF0</accession>
<evidence type="ECO:0000256" key="3">
    <source>
        <dbReference type="ARBA" id="ARBA00022692"/>
    </source>
</evidence>
<feature type="non-terminal residue" evidence="8">
    <location>
        <position position="393"/>
    </location>
</feature>
<keyword evidence="4 6" id="KW-1133">Transmembrane helix</keyword>
<comment type="subcellular location">
    <subcellularLocation>
        <location evidence="1">Cell membrane</location>
        <topology evidence="1">Multi-pass membrane protein</topology>
    </subcellularLocation>
</comment>
<feature type="transmembrane region" description="Helical" evidence="6">
    <location>
        <begin position="89"/>
        <end position="110"/>
    </location>
</feature>
<comment type="caution">
    <text evidence="8">The sequence shown here is derived from an EMBL/GenBank/DDBJ whole genome shotgun (WGS) entry which is preliminary data.</text>
</comment>
<feature type="transmembrane region" description="Helical" evidence="6">
    <location>
        <begin position="222"/>
        <end position="245"/>
    </location>
</feature>
<dbReference type="InterPro" id="IPR004869">
    <property type="entry name" value="MMPL_dom"/>
</dbReference>
<name>A0A7Y7IZF0_9PROT</name>
<dbReference type="InterPro" id="IPR050545">
    <property type="entry name" value="Mycobact_MmpL"/>
</dbReference>
<gene>
    <name evidence="8" type="ORF">HUK84_19250</name>
</gene>
<dbReference type="Pfam" id="PF03176">
    <property type="entry name" value="MMPL"/>
    <property type="match status" value="1"/>
</dbReference>
<feature type="transmembrane region" description="Helical" evidence="6">
    <location>
        <begin position="274"/>
        <end position="294"/>
    </location>
</feature>
<organism evidence="8 9">
    <name type="scientific">Nguyenibacter vanlangensis</name>
    <dbReference type="NCBI Taxonomy" id="1216886"/>
    <lineage>
        <taxon>Bacteria</taxon>
        <taxon>Pseudomonadati</taxon>
        <taxon>Pseudomonadota</taxon>
        <taxon>Alphaproteobacteria</taxon>
        <taxon>Acetobacterales</taxon>
        <taxon>Acetobacteraceae</taxon>
        <taxon>Nguyenibacter</taxon>
    </lineage>
</organism>
<keyword evidence="3 6" id="KW-0812">Transmembrane</keyword>
<evidence type="ECO:0000259" key="7">
    <source>
        <dbReference type="Pfam" id="PF03176"/>
    </source>
</evidence>
<dbReference type="EMBL" id="JABXXP010000809">
    <property type="protein sequence ID" value="NVN13244.1"/>
    <property type="molecule type" value="Genomic_DNA"/>
</dbReference>
<proteinExistence type="predicted"/>
<dbReference type="PANTHER" id="PTHR33406:SF13">
    <property type="entry name" value="MEMBRANE PROTEIN YDFJ"/>
    <property type="match status" value="1"/>
</dbReference>
<feature type="domain" description="Membrane transport protein MMPL" evidence="7">
    <location>
        <begin position="52"/>
        <end position="264"/>
    </location>
</feature>
<evidence type="ECO:0000313" key="8">
    <source>
        <dbReference type="EMBL" id="NVN13244.1"/>
    </source>
</evidence>
<dbReference type="GO" id="GO:0005886">
    <property type="term" value="C:plasma membrane"/>
    <property type="evidence" value="ECO:0007669"/>
    <property type="project" value="UniProtKB-SubCell"/>
</dbReference>
<evidence type="ECO:0000313" key="9">
    <source>
        <dbReference type="Proteomes" id="UP000534870"/>
    </source>
</evidence>
<evidence type="ECO:0000256" key="5">
    <source>
        <dbReference type="ARBA" id="ARBA00023136"/>
    </source>
</evidence>
<feature type="transmembrane region" description="Helical" evidence="6">
    <location>
        <begin position="145"/>
        <end position="163"/>
    </location>
</feature>
<evidence type="ECO:0000256" key="4">
    <source>
        <dbReference type="ARBA" id="ARBA00022989"/>
    </source>
</evidence>
<feature type="non-terminal residue" evidence="8">
    <location>
        <position position="1"/>
    </location>
</feature>
<protein>
    <submittedName>
        <fullName evidence="8">MMPL family transporter</fullName>
    </submittedName>
</protein>
<sequence>AATLGQAADGRAQPLSWERMLSGSLADLGGQYVFVVTQPRLDYGSFQPGGAATEAMQRAIAGLEFVRSGHARVHLTGDVQINDEEFATVAQGMVAGLVGSLLLVTLWLFLAVRTWRIIVPIVITLVSGLMLTTGFAALAVGTLNLISVAFAILFVGIAVDFAIQFSVRFRAQRLPDGSVPPVQSALEQTGVETGHQILVAAMATMAGFLAFTPTAFVGVAQLGLIAGFGMVIAFLCTVTLLPALLRLFRPAPTHRATGFAFARPMDRALRVRRVPVLSVFVFLAVLGAALSPMLSFDADPLHTKNPHSEGMLTLKLLMRDPQSSPYDAQVLVGNLAQAQALAARLSRLPLVDDAMWLGSLVPEDQTAKLAMIQDAASILLPTLVVPNPAPAPD</sequence>
<dbReference type="SUPFAM" id="SSF82866">
    <property type="entry name" value="Multidrug efflux transporter AcrB transmembrane domain"/>
    <property type="match status" value="1"/>
</dbReference>
<reference evidence="8 9" key="1">
    <citation type="submission" date="2020-06" db="EMBL/GenBank/DDBJ databases">
        <title>Description of novel acetic acid bacteria.</title>
        <authorList>
            <person name="Sombolestani A."/>
        </authorList>
    </citation>
    <scope>NUCLEOTIDE SEQUENCE [LARGE SCALE GENOMIC DNA]</scope>
    <source>
        <strain evidence="8 9">LMG 31431</strain>
    </source>
</reference>
<feature type="transmembrane region" description="Helical" evidence="6">
    <location>
        <begin position="197"/>
        <end position="216"/>
    </location>
</feature>
<keyword evidence="5 6" id="KW-0472">Membrane</keyword>
<evidence type="ECO:0000256" key="2">
    <source>
        <dbReference type="ARBA" id="ARBA00022475"/>
    </source>
</evidence>
<feature type="transmembrane region" description="Helical" evidence="6">
    <location>
        <begin position="117"/>
        <end position="139"/>
    </location>
</feature>
<keyword evidence="2" id="KW-1003">Cell membrane</keyword>
<evidence type="ECO:0000256" key="1">
    <source>
        <dbReference type="ARBA" id="ARBA00004651"/>
    </source>
</evidence>
<dbReference type="RefSeq" id="WP_176641647.1">
    <property type="nucleotide sequence ID" value="NZ_JABXXP010000809.1"/>
</dbReference>